<proteinExistence type="predicted"/>
<feature type="transmembrane region" description="Helical" evidence="1">
    <location>
        <begin position="32"/>
        <end position="53"/>
    </location>
</feature>
<sequence>MFVIVLIFNYKNNIFKLYLPSFYSPFFVEFRLLGGLLTSTFLNGFIIPIMYVYMNKKGNIN</sequence>
<keyword evidence="1" id="KW-1133">Transmembrane helix</keyword>
<comment type="caution">
    <text evidence="2">The sequence shown here is derived from an EMBL/GenBank/DDBJ whole genome shotgun (WGS) entry which is preliminary data.</text>
</comment>
<name>A0A5J4PAY4_9ZZZZ</name>
<dbReference type="AlphaFoldDB" id="A0A5J4PAY4"/>
<dbReference type="EMBL" id="SNRY01010123">
    <property type="protein sequence ID" value="KAA6306160.1"/>
    <property type="molecule type" value="Genomic_DNA"/>
</dbReference>
<reference evidence="2" key="1">
    <citation type="submission" date="2019-03" db="EMBL/GenBank/DDBJ databases">
        <title>Single cell metagenomics reveals metabolic interactions within the superorganism composed of flagellate Streblomastix strix and complex community of Bacteroidetes bacteria on its surface.</title>
        <authorList>
            <person name="Treitli S.C."/>
            <person name="Kolisko M."/>
            <person name="Husnik F."/>
            <person name="Keeling P."/>
            <person name="Hampl V."/>
        </authorList>
    </citation>
    <scope>NUCLEOTIDE SEQUENCE</scope>
    <source>
        <strain evidence="2">STM</strain>
    </source>
</reference>
<accession>A0A5J4PAY4</accession>
<evidence type="ECO:0000313" key="2">
    <source>
        <dbReference type="EMBL" id="KAA6306160.1"/>
    </source>
</evidence>
<protein>
    <submittedName>
        <fullName evidence="2">Uncharacterized protein</fullName>
    </submittedName>
</protein>
<evidence type="ECO:0000256" key="1">
    <source>
        <dbReference type="SAM" id="Phobius"/>
    </source>
</evidence>
<gene>
    <name evidence="2" type="ORF">EZS27_042183</name>
</gene>
<keyword evidence="1" id="KW-0812">Transmembrane</keyword>
<keyword evidence="1" id="KW-0472">Membrane</keyword>
<organism evidence="2">
    <name type="scientific">termite gut metagenome</name>
    <dbReference type="NCBI Taxonomy" id="433724"/>
    <lineage>
        <taxon>unclassified sequences</taxon>
        <taxon>metagenomes</taxon>
        <taxon>organismal metagenomes</taxon>
    </lineage>
</organism>